<dbReference type="EMBL" id="FXLY01000004">
    <property type="protein sequence ID" value="SMN19622.1"/>
    <property type="molecule type" value="Genomic_DNA"/>
</dbReference>
<protein>
    <submittedName>
        <fullName evidence="1">Uncharacterized protein</fullName>
    </submittedName>
</protein>
<evidence type="ECO:0000313" key="1">
    <source>
        <dbReference type="EMBL" id="SMN19622.1"/>
    </source>
</evidence>
<dbReference type="OrthoDB" id="4066259at2759"/>
<dbReference type="AlphaFoldDB" id="A0A1X7R1R1"/>
<reference evidence="1 2" key="1">
    <citation type="submission" date="2017-04" db="EMBL/GenBank/DDBJ databases">
        <authorList>
            <person name="Afonso C.L."/>
            <person name="Miller P.J."/>
            <person name="Scott M.A."/>
            <person name="Spackman E."/>
            <person name="Goraichik I."/>
            <person name="Dimitrov K.M."/>
            <person name="Suarez D.L."/>
            <person name="Swayne D.E."/>
        </authorList>
    </citation>
    <scope>NUCLEOTIDE SEQUENCE [LARGE SCALE GENOMIC DNA]</scope>
</reference>
<accession>A0A1X7R1R1</accession>
<evidence type="ECO:0000313" key="2">
    <source>
        <dbReference type="Proteomes" id="UP000196158"/>
    </source>
</evidence>
<keyword evidence="2" id="KW-1185">Reference proteome</keyword>
<dbReference type="Proteomes" id="UP000196158">
    <property type="component" value="Unassembled WGS sequence"/>
</dbReference>
<proteinExistence type="predicted"/>
<organism evidence="1 2">
    <name type="scientific">Maudiozyma saulgeensis</name>
    <dbReference type="NCBI Taxonomy" id="1789683"/>
    <lineage>
        <taxon>Eukaryota</taxon>
        <taxon>Fungi</taxon>
        <taxon>Dikarya</taxon>
        <taxon>Ascomycota</taxon>
        <taxon>Saccharomycotina</taxon>
        <taxon>Saccharomycetes</taxon>
        <taxon>Saccharomycetales</taxon>
        <taxon>Saccharomycetaceae</taxon>
        <taxon>Maudiozyma</taxon>
    </lineage>
</organism>
<sequence>MNFSAELETQQIPSGLWSWYLSNLKEGTFEQIVGNEHRLNRIKKENTLSAVNVIISVPENLVSPDTVNILTESFEKYIPDNIVIDLNEITTTNEHLYFIRDTYNKFVYKFRLESIKIDILPLLKPSQLQLNSQQPSPPISDESDNSHIAMENNTERIIDDIKNEMIAVSENSDYSEDTEDEDSGAIILNFTRKSRSGSRPNFDRDDLFTPVESEVISISSLENSTTMETDLSRLEECISLRRIAANNGSSILDKVISTNDIDLKLVGAVCRDGRELDSFSTAIRQGLGEDWVLYDNDFHLNNLEYCSMEEVLYGDREVTTLIFTINPTLG</sequence>
<name>A0A1X7R1R1_9SACH</name>
<gene>
    <name evidence="1" type="ORF">KASA_0O01826G</name>
</gene>